<proteinExistence type="predicted"/>
<accession>A0A1M4ZFL8</accession>
<evidence type="ECO:0008006" key="4">
    <source>
        <dbReference type="Google" id="ProtNLM"/>
    </source>
</evidence>
<keyword evidence="3" id="KW-1185">Reference proteome</keyword>
<dbReference type="AlphaFoldDB" id="A0A1M4ZFL8"/>
<feature type="chain" id="PRO_5012386566" description="YD repeat-containing protein" evidence="1">
    <location>
        <begin position="21"/>
        <end position="425"/>
    </location>
</feature>
<evidence type="ECO:0000313" key="3">
    <source>
        <dbReference type="Proteomes" id="UP000184287"/>
    </source>
</evidence>
<organism evidence="2 3">
    <name type="scientific">Pedobacter caeni</name>
    <dbReference type="NCBI Taxonomy" id="288992"/>
    <lineage>
        <taxon>Bacteria</taxon>
        <taxon>Pseudomonadati</taxon>
        <taxon>Bacteroidota</taxon>
        <taxon>Sphingobacteriia</taxon>
        <taxon>Sphingobacteriales</taxon>
        <taxon>Sphingobacteriaceae</taxon>
        <taxon>Pedobacter</taxon>
    </lineage>
</organism>
<protein>
    <recommendedName>
        <fullName evidence="4">YD repeat-containing protein</fullName>
    </recommendedName>
</protein>
<dbReference type="RefSeq" id="WP_143166748.1">
    <property type="nucleotide sequence ID" value="NZ_FQUQ01000002.1"/>
</dbReference>
<name>A0A1M4ZFL8_9SPHI</name>
<evidence type="ECO:0000256" key="1">
    <source>
        <dbReference type="SAM" id="SignalP"/>
    </source>
</evidence>
<sequence>MLRILFCCLLLNLFSTQSFSQKLFLKKMPPKETAAISFSEPVNSLIFFGSDDGSSKYQKHKKHRKEVHAYFGAVYSSLPIFNIDEQKVVAYHNQSGPFFFYRPNTKKAYGMLISNGKDQPILVTQPDQYMKTIKTYLNISSADDLVPKTLDRKNSIGLQEEIKQILASKFLPDGNYAAQLIKNANTIHYLSQSKKYIQCNCPERITEMFKDSLMKEKMPNHSTYRYNDKNQVLEMNHFYEGKLSYSLKYSIDNSGLIRKLVSSDGSTSSITQFVYEKDRYHTVQIENGQPYSFETFYFNDQKQCVRRFSRGADPTSSSNTDYIFDKHGRLIRESSTSSETIYQYKNETDDLYSRSDFYSLNPKTLNSQNELIWESPERQIYLGRDKDQQQLFKQVTITGKDGSLKSYFYDKNDQLTSVTIISCKP</sequence>
<dbReference type="Proteomes" id="UP000184287">
    <property type="component" value="Unassembled WGS sequence"/>
</dbReference>
<dbReference type="OrthoDB" id="1373484at2"/>
<gene>
    <name evidence="2" type="ORF">SAMN04488522_102310</name>
</gene>
<reference evidence="3" key="1">
    <citation type="submission" date="2016-11" db="EMBL/GenBank/DDBJ databases">
        <authorList>
            <person name="Varghese N."/>
            <person name="Submissions S."/>
        </authorList>
    </citation>
    <scope>NUCLEOTIDE SEQUENCE [LARGE SCALE GENOMIC DNA]</scope>
    <source>
        <strain evidence="3">DSM 16990</strain>
    </source>
</reference>
<dbReference type="EMBL" id="FQUQ01000002">
    <property type="protein sequence ID" value="SHF16844.1"/>
    <property type="molecule type" value="Genomic_DNA"/>
</dbReference>
<evidence type="ECO:0000313" key="2">
    <source>
        <dbReference type="EMBL" id="SHF16844.1"/>
    </source>
</evidence>
<keyword evidence="1" id="KW-0732">Signal</keyword>
<feature type="signal peptide" evidence="1">
    <location>
        <begin position="1"/>
        <end position="20"/>
    </location>
</feature>